<dbReference type="AlphaFoldDB" id="A0A3M7G1R6"/>
<dbReference type="OrthoDB" id="2143914at2759"/>
<dbReference type="InterPro" id="IPR001005">
    <property type="entry name" value="SANT/Myb"/>
</dbReference>
<proteinExistence type="predicted"/>
<sequence>MEIVIGRLHRGFQATRSCWRPRISLQSPTTPSFAWRAHRSTNALRDVHDNDIVTLRKEGKTRSEIAEILRIKSSQVDDRLYKHLVPQGLLTSGVRRSWSDEEDKELLRCMHAGLSASEIYARFPERSYRSVNHRRRHLSHTVVRSSQNSRKAWSAAEHDRLVFLHDHERLPWEIIAKRMGRSVASVSLRYFKSVPESDRVRLPRVDQATEERLGEVVRLRGLGHTFVFIAKALGMNQSSIWQAYWTNRKSPGFKSARRAYTPAEDEAIVKHRNTGMSWREMTAHFPGRSEMSLRQRFITLKGRPPAAAQQSSRLSEGGNNS</sequence>
<evidence type="ECO:0000313" key="3">
    <source>
        <dbReference type="EMBL" id="RMY95030.1"/>
    </source>
</evidence>
<dbReference type="Gene3D" id="1.10.10.60">
    <property type="entry name" value="Homeodomain-like"/>
    <property type="match status" value="1"/>
</dbReference>
<dbReference type="EMBL" id="QWIR01000009">
    <property type="protein sequence ID" value="RMY95030.1"/>
    <property type="molecule type" value="Genomic_DNA"/>
</dbReference>
<evidence type="ECO:0000313" key="4">
    <source>
        <dbReference type="Proteomes" id="UP000268823"/>
    </source>
</evidence>
<feature type="domain" description="Myb-like" evidence="2">
    <location>
        <begin position="256"/>
        <end position="303"/>
    </location>
</feature>
<organism evidence="3 4">
    <name type="scientific">Hortaea werneckii</name>
    <name type="common">Black yeast</name>
    <name type="synonym">Cladosporium werneckii</name>
    <dbReference type="NCBI Taxonomy" id="91943"/>
    <lineage>
        <taxon>Eukaryota</taxon>
        <taxon>Fungi</taxon>
        <taxon>Dikarya</taxon>
        <taxon>Ascomycota</taxon>
        <taxon>Pezizomycotina</taxon>
        <taxon>Dothideomycetes</taxon>
        <taxon>Dothideomycetidae</taxon>
        <taxon>Mycosphaerellales</taxon>
        <taxon>Teratosphaeriaceae</taxon>
        <taxon>Hortaea</taxon>
    </lineage>
</organism>
<dbReference type="VEuPathDB" id="FungiDB:BTJ68_08576"/>
<gene>
    <name evidence="3" type="ORF">D0861_01037</name>
</gene>
<dbReference type="GO" id="GO:0005634">
    <property type="term" value="C:nucleus"/>
    <property type="evidence" value="ECO:0007669"/>
    <property type="project" value="TreeGrafter"/>
</dbReference>
<dbReference type="InterPro" id="IPR009057">
    <property type="entry name" value="Homeodomain-like_sf"/>
</dbReference>
<dbReference type="Proteomes" id="UP000268823">
    <property type="component" value="Unassembled WGS sequence"/>
</dbReference>
<feature type="compositionally biased region" description="Polar residues" evidence="1">
    <location>
        <begin position="308"/>
        <end position="321"/>
    </location>
</feature>
<dbReference type="PANTHER" id="PTHR45614">
    <property type="entry name" value="MYB PROTEIN-RELATED"/>
    <property type="match status" value="1"/>
</dbReference>
<dbReference type="GO" id="GO:0000981">
    <property type="term" value="F:DNA-binding transcription factor activity, RNA polymerase II-specific"/>
    <property type="evidence" value="ECO:0007669"/>
    <property type="project" value="TreeGrafter"/>
</dbReference>
<evidence type="ECO:0000256" key="1">
    <source>
        <dbReference type="SAM" id="MobiDB-lite"/>
    </source>
</evidence>
<feature type="region of interest" description="Disordered" evidence="1">
    <location>
        <begin position="302"/>
        <end position="321"/>
    </location>
</feature>
<dbReference type="GO" id="GO:0000978">
    <property type="term" value="F:RNA polymerase II cis-regulatory region sequence-specific DNA binding"/>
    <property type="evidence" value="ECO:0007669"/>
    <property type="project" value="TreeGrafter"/>
</dbReference>
<name>A0A3M7G1R6_HORWE</name>
<evidence type="ECO:0000259" key="2">
    <source>
        <dbReference type="SMART" id="SM00717"/>
    </source>
</evidence>
<comment type="caution">
    <text evidence="3">The sequence shown here is derived from an EMBL/GenBank/DDBJ whole genome shotgun (WGS) entry which is preliminary data.</text>
</comment>
<dbReference type="SMART" id="SM00717">
    <property type="entry name" value="SANT"/>
    <property type="match status" value="2"/>
</dbReference>
<accession>A0A3M7G1R6</accession>
<dbReference type="SUPFAM" id="SSF46689">
    <property type="entry name" value="Homeodomain-like"/>
    <property type="match status" value="2"/>
</dbReference>
<protein>
    <recommendedName>
        <fullName evidence="2">Myb-like domain-containing protein</fullName>
    </recommendedName>
</protein>
<reference evidence="3 4" key="1">
    <citation type="journal article" date="2018" name="BMC Genomics">
        <title>Genomic evidence for intraspecific hybridization in a clonal and extremely halotolerant yeast.</title>
        <authorList>
            <person name="Gostincar C."/>
            <person name="Stajich J.E."/>
            <person name="Zupancic J."/>
            <person name="Zalar P."/>
            <person name="Gunde-Cimerman N."/>
        </authorList>
    </citation>
    <scope>NUCLEOTIDE SEQUENCE [LARGE SCALE GENOMIC DNA]</scope>
    <source>
        <strain evidence="3 4">EXF-2788</strain>
    </source>
</reference>
<feature type="domain" description="Myb-like" evidence="2">
    <location>
        <begin position="149"/>
        <end position="196"/>
    </location>
</feature>
<dbReference type="CDD" id="cd00167">
    <property type="entry name" value="SANT"/>
    <property type="match status" value="2"/>
</dbReference>
<dbReference type="InterPro" id="IPR050560">
    <property type="entry name" value="MYB_TF"/>
</dbReference>